<evidence type="ECO:0000313" key="2">
    <source>
        <dbReference type="Proteomes" id="UP000555103"/>
    </source>
</evidence>
<keyword evidence="2" id="KW-1185">Reference proteome</keyword>
<comment type="caution">
    <text evidence="1">The sequence shown here is derived from an EMBL/GenBank/DDBJ whole genome shotgun (WGS) entry which is preliminary data.</text>
</comment>
<accession>A0A840CWR3</accession>
<dbReference type="Proteomes" id="UP000555103">
    <property type="component" value="Unassembled WGS sequence"/>
</dbReference>
<proteinExistence type="predicted"/>
<dbReference type="AlphaFoldDB" id="A0A840CWR3"/>
<reference evidence="1 2" key="1">
    <citation type="submission" date="2020-08" db="EMBL/GenBank/DDBJ databases">
        <title>Genomic Encyclopedia of Type Strains, Phase IV (KMG-IV): sequencing the most valuable type-strain genomes for metagenomic binning, comparative biology and taxonomic classification.</title>
        <authorList>
            <person name="Goeker M."/>
        </authorList>
    </citation>
    <scope>NUCLEOTIDE SEQUENCE [LARGE SCALE GENOMIC DNA]</scope>
    <source>
        <strain evidence="1 2">DSM 104969</strain>
    </source>
</reference>
<protein>
    <submittedName>
        <fullName evidence="1">Uncharacterized protein</fullName>
    </submittedName>
</protein>
<dbReference type="EMBL" id="JACIEP010000012">
    <property type="protein sequence ID" value="MBB4037215.1"/>
    <property type="molecule type" value="Genomic_DNA"/>
</dbReference>
<sequence>MKNNIRKFATGHKKRELSKSPKLNFIVFFE</sequence>
<organism evidence="1 2">
    <name type="scientific">Dysgonomonas hofstadii</name>
    <dbReference type="NCBI Taxonomy" id="637886"/>
    <lineage>
        <taxon>Bacteria</taxon>
        <taxon>Pseudomonadati</taxon>
        <taxon>Bacteroidota</taxon>
        <taxon>Bacteroidia</taxon>
        <taxon>Bacteroidales</taxon>
        <taxon>Dysgonomonadaceae</taxon>
        <taxon>Dysgonomonas</taxon>
    </lineage>
</organism>
<name>A0A840CWR3_9BACT</name>
<gene>
    <name evidence="1" type="ORF">GGR21_003132</name>
</gene>
<evidence type="ECO:0000313" key="1">
    <source>
        <dbReference type="EMBL" id="MBB4037215.1"/>
    </source>
</evidence>